<dbReference type="OrthoDB" id="5569615at2"/>
<evidence type="ECO:0000313" key="3">
    <source>
        <dbReference type="Proteomes" id="UP000305881"/>
    </source>
</evidence>
<evidence type="ECO:0000313" key="2">
    <source>
        <dbReference type="EMBL" id="QCW83188.1"/>
    </source>
</evidence>
<reference evidence="3" key="1">
    <citation type="journal article" date="2019" name="J. Bacteriol.">
        <title>A Mutagenic Screen Identifies a TonB-Dependent Receptor Required for the Lanthanide Metal Switch in the Type I Methanotroph 'Methylotuvimicrobium buryatense' 5GB1C.</title>
        <authorList>
            <person name="Groom J.D."/>
            <person name="Ford S.M."/>
            <person name="Pesesky M.W."/>
            <person name="Lidstrom M.E."/>
        </authorList>
    </citation>
    <scope>NUCLEOTIDE SEQUENCE [LARGE SCALE GENOMIC DNA]</scope>
    <source>
        <strain evidence="3">5GB1C</strain>
    </source>
</reference>
<dbReference type="AlphaFoldDB" id="A0A4P9UPA3"/>
<protein>
    <submittedName>
        <fullName evidence="2">Uncharacterized protein</fullName>
    </submittedName>
</protein>
<feature type="compositionally biased region" description="Polar residues" evidence="1">
    <location>
        <begin position="1"/>
        <end position="30"/>
    </location>
</feature>
<accession>A0A4P9UPA3</accession>
<dbReference type="EMBL" id="CP035467">
    <property type="protein sequence ID" value="QCW83188.1"/>
    <property type="molecule type" value="Genomic_DNA"/>
</dbReference>
<keyword evidence="3" id="KW-1185">Reference proteome</keyword>
<name>A0A4P9UPA3_METBY</name>
<feature type="region of interest" description="Disordered" evidence="1">
    <location>
        <begin position="1"/>
        <end position="52"/>
    </location>
</feature>
<sequence length="112" mass="12401">MEIHVTSLNTSALKLNPQNAGQQDTVQNQPENKRVNSDKPLQHSAKATQTPEEVEQLLDNAGLSDIAMLNTDRSENPINTRLLNAVNAYTTTLNQPMQDQRAQLVAGIDFYV</sequence>
<organism evidence="2 3">
    <name type="scientific">Methylotuvimicrobium buryatense</name>
    <name type="common">Methylomicrobium buryatense</name>
    <dbReference type="NCBI Taxonomy" id="95641"/>
    <lineage>
        <taxon>Bacteria</taxon>
        <taxon>Pseudomonadati</taxon>
        <taxon>Pseudomonadota</taxon>
        <taxon>Gammaproteobacteria</taxon>
        <taxon>Methylococcales</taxon>
        <taxon>Methylococcaceae</taxon>
        <taxon>Methylotuvimicrobium</taxon>
    </lineage>
</organism>
<proteinExistence type="predicted"/>
<evidence type="ECO:0000256" key="1">
    <source>
        <dbReference type="SAM" id="MobiDB-lite"/>
    </source>
</evidence>
<dbReference type="STRING" id="675511.GCA_000341735_00294"/>
<feature type="compositionally biased region" description="Basic and acidic residues" evidence="1">
    <location>
        <begin position="31"/>
        <end position="41"/>
    </location>
</feature>
<dbReference type="Proteomes" id="UP000305881">
    <property type="component" value="Chromosome"/>
</dbReference>
<gene>
    <name evidence="2" type="ORF">EQU24_13770</name>
</gene>
<dbReference type="KEGG" id="mbur:EQU24_13770"/>
<dbReference type="RefSeq" id="WP_017838946.1">
    <property type="nucleotide sequence ID" value="NZ_CP035467.1"/>
</dbReference>